<dbReference type="Proteomes" id="UP000650424">
    <property type="component" value="Unassembled WGS sequence"/>
</dbReference>
<gene>
    <name evidence="8" type="ORF">H8L32_26260</name>
</gene>
<organism evidence="8 9">
    <name type="scientific">Undibacterium hunanense</name>
    <dbReference type="NCBI Taxonomy" id="2762292"/>
    <lineage>
        <taxon>Bacteria</taxon>
        <taxon>Pseudomonadati</taxon>
        <taxon>Pseudomonadota</taxon>
        <taxon>Betaproteobacteria</taxon>
        <taxon>Burkholderiales</taxon>
        <taxon>Oxalobacteraceae</taxon>
        <taxon>Undibacterium</taxon>
    </lineage>
</organism>
<comment type="subcellular location">
    <subcellularLocation>
        <location evidence="1">Periplasm</location>
    </subcellularLocation>
</comment>
<evidence type="ECO:0000256" key="4">
    <source>
        <dbReference type="ARBA" id="ARBA00013964"/>
    </source>
</evidence>
<name>A0ABR6ZYQ4_9BURK</name>
<evidence type="ECO:0000256" key="5">
    <source>
        <dbReference type="ARBA" id="ARBA00022729"/>
    </source>
</evidence>
<dbReference type="EMBL" id="JACOGF010000023">
    <property type="protein sequence ID" value="MBC3920995.1"/>
    <property type="molecule type" value="Genomic_DNA"/>
</dbReference>
<comment type="pathway">
    <text evidence="2">Glycan biosynthesis; alginate biosynthesis.</text>
</comment>
<evidence type="ECO:0000256" key="1">
    <source>
        <dbReference type="ARBA" id="ARBA00004418"/>
    </source>
</evidence>
<proteinExistence type="inferred from homology"/>
<evidence type="ECO:0000313" key="8">
    <source>
        <dbReference type="EMBL" id="MBC3920995.1"/>
    </source>
</evidence>
<comment type="caution">
    <text evidence="8">The sequence shown here is derived from an EMBL/GenBank/DDBJ whole genome shotgun (WGS) entry which is preliminary data.</text>
</comment>
<sequence>MPMTATAQSTGALYEPEPPADASYIRVIYLGQQDQVDVLIDGKIRQTSLQESQFSHYMVLPAGPHELILQSRTGSKKAQTLKLDVRAKRIQTLAFMHLQAQTTTLTPVIFEDRSNSNRLKSTLTAYHLAPESGTVNIKTADGKTSVFRDLAPSTSYSLAVNPVSVELLVCPLNERPATSVDCAPSGKGQARTPLAMERGDNYSLLLSTEAHSDLRARVSKNTLEPGFSR</sequence>
<keyword evidence="6" id="KW-0574">Periplasm</keyword>
<protein>
    <recommendedName>
        <fullName evidence="4">Alginate biosynthesis protein AlgF</fullName>
    </recommendedName>
</protein>
<evidence type="ECO:0000256" key="7">
    <source>
        <dbReference type="ARBA" id="ARBA00022841"/>
    </source>
</evidence>
<keyword evidence="9" id="KW-1185">Reference proteome</keyword>
<comment type="similarity">
    <text evidence="3">Belongs to the AlgF family.</text>
</comment>
<dbReference type="RefSeq" id="WP_186950830.1">
    <property type="nucleotide sequence ID" value="NZ_JACOGF010000023.1"/>
</dbReference>
<evidence type="ECO:0000313" key="9">
    <source>
        <dbReference type="Proteomes" id="UP000650424"/>
    </source>
</evidence>
<accession>A0ABR6ZYQ4</accession>
<keyword evidence="5" id="KW-0732">Signal</keyword>
<dbReference type="InterPro" id="IPR035422">
    <property type="entry name" value="AlgF"/>
</dbReference>
<dbReference type="Pfam" id="PF11182">
    <property type="entry name" value="AlgF"/>
    <property type="match status" value="1"/>
</dbReference>
<keyword evidence="7" id="KW-0016">Alginate biosynthesis</keyword>
<evidence type="ECO:0000256" key="2">
    <source>
        <dbReference type="ARBA" id="ARBA00005182"/>
    </source>
</evidence>
<evidence type="ECO:0000256" key="3">
    <source>
        <dbReference type="ARBA" id="ARBA00010033"/>
    </source>
</evidence>
<reference evidence="8 9" key="1">
    <citation type="submission" date="2020-08" db="EMBL/GenBank/DDBJ databases">
        <title>Novel species isolated from subtropical streams in China.</title>
        <authorList>
            <person name="Lu H."/>
        </authorList>
    </citation>
    <scope>NUCLEOTIDE SEQUENCE [LARGE SCALE GENOMIC DNA]</scope>
    <source>
        <strain evidence="8 9">CY18W</strain>
    </source>
</reference>
<evidence type="ECO:0000256" key="6">
    <source>
        <dbReference type="ARBA" id="ARBA00022764"/>
    </source>
</evidence>